<comment type="caution">
    <text evidence="3">The sequence shown here is derived from an EMBL/GenBank/DDBJ whole genome shotgun (WGS) entry which is preliminary data.</text>
</comment>
<dbReference type="GeneID" id="92045040"/>
<reference evidence="3 4" key="1">
    <citation type="submission" date="2023-01" db="EMBL/GenBank/DDBJ databases">
        <title>Analysis of 21 Apiospora genomes using comparative genomics revels a genus with tremendous synthesis potential of carbohydrate active enzymes and secondary metabolites.</title>
        <authorList>
            <person name="Sorensen T."/>
        </authorList>
    </citation>
    <scope>NUCLEOTIDE SEQUENCE [LARGE SCALE GENOMIC DNA]</scope>
    <source>
        <strain evidence="3 4">CBS 114990</strain>
    </source>
</reference>
<protein>
    <submittedName>
        <fullName evidence="3">Ankyrin</fullName>
    </submittedName>
</protein>
<evidence type="ECO:0000313" key="3">
    <source>
        <dbReference type="EMBL" id="KAK8079847.1"/>
    </source>
</evidence>
<gene>
    <name evidence="3" type="ORF">PG997_007665</name>
</gene>
<dbReference type="PANTHER" id="PTHR24148">
    <property type="entry name" value="ANKYRIN REPEAT DOMAIN-CONTAINING PROTEIN 39 HOMOLOG-RELATED"/>
    <property type="match status" value="1"/>
</dbReference>
<feature type="region of interest" description="Disordered" evidence="1">
    <location>
        <begin position="218"/>
        <end position="240"/>
    </location>
</feature>
<dbReference type="Pfam" id="PF06985">
    <property type="entry name" value="HET"/>
    <property type="match status" value="1"/>
</dbReference>
<proteinExistence type="predicted"/>
<evidence type="ECO:0000256" key="1">
    <source>
        <dbReference type="SAM" id="MobiDB-lite"/>
    </source>
</evidence>
<dbReference type="Proteomes" id="UP001433268">
    <property type="component" value="Unassembled WGS sequence"/>
</dbReference>
<feature type="compositionally biased region" description="Basic residues" evidence="1">
    <location>
        <begin position="221"/>
        <end position="234"/>
    </location>
</feature>
<dbReference type="InterPro" id="IPR052895">
    <property type="entry name" value="HetReg/Transcr_Mod"/>
</dbReference>
<evidence type="ECO:0000259" key="2">
    <source>
        <dbReference type="Pfam" id="PF06985"/>
    </source>
</evidence>
<keyword evidence="4" id="KW-1185">Reference proteome</keyword>
<feature type="domain" description="Heterokaryon incompatibility" evidence="2">
    <location>
        <begin position="253"/>
        <end position="392"/>
    </location>
</feature>
<dbReference type="RefSeq" id="XP_066667322.1">
    <property type="nucleotide sequence ID" value="XM_066811980.1"/>
</dbReference>
<dbReference type="EMBL" id="JAQQWN010000006">
    <property type="protein sequence ID" value="KAK8079847.1"/>
    <property type="molecule type" value="Genomic_DNA"/>
</dbReference>
<accession>A0ABR1W8N5</accession>
<dbReference type="PANTHER" id="PTHR24148:SF64">
    <property type="entry name" value="HETEROKARYON INCOMPATIBILITY DOMAIN-CONTAINING PROTEIN"/>
    <property type="match status" value="1"/>
</dbReference>
<dbReference type="InterPro" id="IPR010730">
    <property type="entry name" value="HET"/>
</dbReference>
<organism evidence="3 4">
    <name type="scientific">Apiospora hydei</name>
    <dbReference type="NCBI Taxonomy" id="1337664"/>
    <lineage>
        <taxon>Eukaryota</taxon>
        <taxon>Fungi</taxon>
        <taxon>Dikarya</taxon>
        <taxon>Ascomycota</taxon>
        <taxon>Pezizomycotina</taxon>
        <taxon>Sordariomycetes</taxon>
        <taxon>Xylariomycetidae</taxon>
        <taxon>Amphisphaeriales</taxon>
        <taxon>Apiosporaceae</taxon>
        <taxon>Apiospora</taxon>
    </lineage>
</organism>
<evidence type="ECO:0000313" key="4">
    <source>
        <dbReference type="Proteomes" id="UP001433268"/>
    </source>
</evidence>
<sequence length="753" mass="85450">MPTTTSYKPIAADEFRVVHILPADDDDADAEVRCLLETRPPRLKTHYEALSYQWGDETVTRPIQIAHLPSPADRQRQPEAEATTITSFPPLRLQLQYFFSRVTKRLSSIPIPAPLRQTITRRLDALLFSLRALAWAAGTAALWHLISPLPVGPSDTLARLRVPRDAHLLFVCAVNGFGVVEYPVKAIQLLAEVWRTKPWRLAYRFRVGGGSDDSGGGGYFRFRRKKKKKKKKKDRGGEVGRRDECVCDSTLEFETFQATTNLVLALKRLRREKGVRTLWIDALCINQQDPEEKQVQIRRMGWVYANASPVLVTPNDEGNVRERRRGVGQEHCCRRELQIRAAFKFIKSQSGFRYRYFSQSMPSRDKRFQEARPGLIEIAKRGWWERLWVLQEVALATGHVQIQCGSSTCKLEQFMSVHIRITEEYCKEGQQDGEDMVLLKEAFGSSGRLIRAIRDFRYSYIKDRQGPLAKLSADMLSSGIRKITRGTSRRSACFHEQPFEDRLQRILLRTAGRFQCRDDRDRLYAILGIAGGVTIGETNRLARFMDFISNFSTGTVIARSIDDVLKMSSPSSLGGWLPTACTALVLAHTIWDMFYESEAKHWTINRPDYVVTEYEDIIGAIADVPKRQGSAEFFTALARLLAHATKSLTFLDAVAFKEESGGREGMPSWVPNWAREIDSDAYKHSIRTRGDDAQDLFHFIDGGKALQLVGRLVGRVEAIKSLSHAMLLSSPQSFASEKYLALPQKGKTSWQGR</sequence>
<name>A0ABR1W8N5_9PEZI</name>